<evidence type="ECO:0000256" key="2">
    <source>
        <dbReference type="ARBA" id="ARBA00023116"/>
    </source>
</evidence>
<dbReference type="Pfam" id="PF02867">
    <property type="entry name" value="Ribonuc_red_lgC"/>
    <property type="match status" value="1"/>
</dbReference>
<proteinExistence type="inferred from homology"/>
<comment type="similarity">
    <text evidence="1">Belongs to the ribonucleoside diphosphate reductase large chain family.</text>
</comment>
<dbReference type="GO" id="GO:0009263">
    <property type="term" value="P:deoxyribonucleotide biosynthetic process"/>
    <property type="evidence" value="ECO:0007669"/>
    <property type="project" value="UniProtKB-KW"/>
</dbReference>
<dbReference type="InterPro" id="IPR000788">
    <property type="entry name" value="RNR_lg_C"/>
</dbReference>
<keyword evidence="2" id="KW-0215">Deoxyribonucleotide synthesis</keyword>
<evidence type="ECO:0000313" key="4">
    <source>
        <dbReference type="EMBL" id="CAD1838461.1"/>
    </source>
</evidence>
<sequence length="275" mass="30873">MPFDSPEAQQLNKDIFETIYYHALKSSAEIAAKEGPYETYEGSPISKGILQPDMWNVTPSGRWDWPALRELISKNGLRNSLLVAPMPTASTSQILGNNECFEPYTSNIYSRRVLSGEFVVVNKHLLHDLTEMGLWSPILKNKIIYEDGSVQKISEIPDNLKAIYKYNGVGDQAKTLVDMAIDRGCYIDQSQSLNIHMDQPNFGKLTSLHFYAWSKGLKTGMYYLRTRAAADAIKFTVDTSLLKDKKPAEEEDVEAKMAQVVCSLNNRDECIACGS</sequence>
<dbReference type="GO" id="GO:0005971">
    <property type="term" value="C:ribonucleoside-diphosphate reductase complex"/>
    <property type="evidence" value="ECO:0007669"/>
    <property type="project" value="TreeGrafter"/>
</dbReference>
<dbReference type="InterPro" id="IPR013346">
    <property type="entry name" value="NrdE_NrdA_C"/>
</dbReference>
<dbReference type="SUPFAM" id="SSF51998">
    <property type="entry name" value="PFL-like glycyl radical enzymes"/>
    <property type="match status" value="1"/>
</dbReference>
<dbReference type="AlphaFoldDB" id="A0A6V7Q650"/>
<protein>
    <recommendedName>
        <fullName evidence="3">Ribonucleotide reductase large subunit domain-containing protein</fullName>
    </recommendedName>
</protein>
<dbReference type="PANTHER" id="PTHR11573">
    <property type="entry name" value="RIBONUCLEOSIDE-DIPHOSPHATE REDUCTASE LARGE CHAIN"/>
    <property type="match status" value="1"/>
</dbReference>
<feature type="domain" description="Ribonucleotide reductase large subunit" evidence="3">
    <location>
        <begin position="65"/>
        <end position="87"/>
    </location>
</feature>
<accession>A0A6V7Q650</accession>
<name>A0A6V7Q650_ANACO</name>
<dbReference type="GO" id="GO:0005524">
    <property type="term" value="F:ATP binding"/>
    <property type="evidence" value="ECO:0007669"/>
    <property type="project" value="TreeGrafter"/>
</dbReference>
<gene>
    <name evidence="4" type="ORF">CB5_LOCUS21672</name>
</gene>
<dbReference type="EMBL" id="LR862133">
    <property type="protein sequence ID" value="CAD1838461.1"/>
    <property type="molecule type" value="Genomic_DNA"/>
</dbReference>
<organism evidence="4">
    <name type="scientific">Ananas comosus var. bracteatus</name>
    <name type="common">red pineapple</name>
    <dbReference type="NCBI Taxonomy" id="296719"/>
    <lineage>
        <taxon>Eukaryota</taxon>
        <taxon>Viridiplantae</taxon>
        <taxon>Streptophyta</taxon>
        <taxon>Embryophyta</taxon>
        <taxon>Tracheophyta</taxon>
        <taxon>Spermatophyta</taxon>
        <taxon>Magnoliopsida</taxon>
        <taxon>Liliopsida</taxon>
        <taxon>Poales</taxon>
        <taxon>Bromeliaceae</taxon>
        <taxon>Bromelioideae</taxon>
        <taxon>Ananas</taxon>
    </lineage>
</organism>
<reference evidence="4" key="1">
    <citation type="submission" date="2020-07" db="EMBL/GenBank/DDBJ databases">
        <authorList>
            <person name="Lin J."/>
        </authorList>
    </citation>
    <scope>NUCLEOTIDE SEQUENCE</scope>
</reference>
<evidence type="ECO:0000256" key="1">
    <source>
        <dbReference type="ARBA" id="ARBA00010406"/>
    </source>
</evidence>
<dbReference type="PROSITE" id="PS00089">
    <property type="entry name" value="RIBORED_LARGE"/>
    <property type="match status" value="1"/>
</dbReference>
<dbReference type="PRINTS" id="PR01183">
    <property type="entry name" value="RIBORDTASEM1"/>
</dbReference>
<dbReference type="InterPro" id="IPR039718">
    <property type="entry name" value="Rrm1"/>
</dbReference>
<dbReference type="PANTHER" id="PTHR11573:SF6">
    <property type="entry name" value="RIBONUCLEOSIDE-DIPHOSPHATE REDUCTASE LARGE SUBUNIT"/>
    <property type="match status" value="1"/>
</dbReference>
<dbReference type="Gene3D" id="3.20.70.20">
    <property type="match status" value="1"/>
</dbReference>
<evidence type="ECO:0000259" key="3">
    <source>
        <dbReference type="PROSITE" id="PS00089"/>
    </source>
</evidence>
<dbReference type="GO" id="GO:0004748">
    <property type="term" value="F:ribonucleoside-diphosphate reductase activity, thioredoxin disulfide as acceptor"/>
    <property type="evidence" value="ECO:0007669"/>
    <property type="project" value="TreeGrafter"/>
</dbReference>